<evidence type="ECO:0000256" key="1">
    <source>
        <dbReference type="SAM" id="MobiDB-lite"/>
    </source>
</evidence>
<proteinExistence type="predicted"/>
<feature type="region of interest" description="Disordered" evidence="1">
    <location>
        <begin position="34"/>
        <end position="81"/>
    </location>
</feature>
<evidence type="ECO:0008006" key="4">
    <source>
        <dbReference type="Google" id="ProtNLM"/>
    </source>
</evidence>
<reference evidence="2" key="1">
    <citation type="submission" date="2022-12" db="EMBL/GenBank/DDBJ databases">
        <authorList>
            <person name="Alioto T."/>
            <person name="Alioto T."/>
            <person name="Gomez Garrido J."/>
        </authorList>
    </citation>
    <scope>NUCLEOTIDE SEQUENCE</scope>
</reference>
<protein>
    <recommendedName>
        <fullName evidence="4">Spermatogenesis associated 46</fullName>
    </recommendedName>
</protein>
<dbReference type="Pfam" id="PF17734">
    <property type="entry name" value="Spt46"/>
    <property type="match status" value="1"/>
</dbReference>
<dbReference type="InterPro" id="IPR040879">
    <property type="entry name" value="Spt46-like"/>
</dbReference>
<evidence type="ECO:0000313" key="3">
    <source>
        <dbReference type="Proteomes" id="UP001178461"/>
    </source>
</evidence>
<dbReference type="GO" id="GO:0009566">
    <property type="term" value="P:fertilization"/>
    <property type="evidence" value="ECO:0007669"/>
    <property type="project" value="TreeGrafter"/>
</dbReference>
<dbReference type="AlphaFoldDB" id="A0AA35KFG1"/>
<gene>
    <name evidence="2" type="ORF">PODLI_1B001140</name>
</gene>
<accession>A0AA35KFG1</accession>
<dbReference type="PANTHER" id="PTHR33517">
    <property type="entry name" value="PROTEIN FAM170B-RELATED"/>
    <property type="match status" value="1"/>
</dbReference>
<keyword evidence="3" id="KW-1185">Reference proteome</keyword>
<sequence>MENFSLLTISGPRLPSFALKSVPDLTCPVHKSSLPGTLGGNSLEVPADTGPAGDNVDSGSSSSGSLEKTYPQERSSSRKATDCITSQDILLASKWRPPHGCQCVACCRMFPTLRSLKAHIKRGAREGFSCQVYYHKLKALWGKERKWRPSNRPAGSHKMLK</sequence>
<organism evidence="2 3">
    <name type="scientific">Podarcis lilfordi</name>
    <name type="common">Lilford's wall lizard</name>
    <dbReference type="NCBI Taxonomy" id="74358"/>
    <lineage>
        <taxon>Eukaryota</taxon>
        <taxon>Metazoa</taxon>
        <taxon>Chordata</taxon>
        <taxon>Craniata</taxon>
        <taxon>Vertebrata</taxon>
        <taxon>Euteleostomi</taxon>
        <taxon>Lepidosauria</taxon>
        <taxon>Squamata</taxon>
        <taxon>Bifurcata</taxon>
        <taxon>Unidentata</taxon>
        <taxon>Episquamata</taxon>
        <taxon>Laterata</taxon>
        <taxon>Lacertibaenia</taxon>
        <taxon>Lacertidae</taxon>
        <taxon>Podarcis</taxon>
    </lineage>
</organism>
<dbReference type="PANTHER" id="PTHR33517:SF4">
    <property type="entry name" value="SPERMATOGENESIS-ASSOCIATED PROTEIN 46"/>
    <property type="match status" value="1"/>
</dbReference>
<dbReference type="EMBL" id="OX395131">
    <property type="protein sequence ID" value="CAI5776509.1"/>
    <property type="molecule type" value="Genomic_DNA"/>
</dbReference>
<name>A0AA35KFG1_9SAUR</name>
<evidence type="ECO:0000313" key="2">
    <source>
        <dbReference type="EMBL" id="CAI5776509.1"/>
    </source>
</evidence>
<dbReference type="GO" id="GO:0031965">
    <property type="term" value="C:nuclear membrane"/>
    <property type="evidence" value="ECO:0007669"/>
    <property type="project" value="TreeGrafter"/>
</dbReference>
<dbReference type="Proteomes" id="UP001178461">
    <property type="component" value="Chromosome 6"/>
</dbReference>